<dbReference type="AlphaFoldDB" id="A7WQ83"/>
<accession>A7WQ83</accession>
<organism evidence="1">
    <name type="scientific">Noctiluca scintillans</name>
    <name type="common">Sea sparkle</name>
    <name type="synonym">Red tide dinoflagellate</name>
    <dbReference type="NCBI Taxonomy" id="2966"/>
    <lineage>
        <taxon>Eukaryota</taxon>
        <taxon>Sar</taxon>
        <taxon>Alveolata</taxon>
        <taxon>Dinophyceae</taxon>
        <taxon>Noctilucales</taxon>
        <taxon>Noctilucaceae</taxon>
        <taxon>Noctiluca</taxon>
    </lineage>
</organism>
<sequence length="62" mass="6714">MSDITDSTTESLMHCTLSLTVCRCTPCQRASFNSTTDSFSWGHDPYTLACKAGLHLTDAGLL</sequence>
<proteinExistence type="evidence at transcript level"/>
<reference evidence="1" key="1">
    <citation type="journal article" date="2007" name="Proc. Natl. Acad. Sci. U.S.A.">
        <title>Spliced leader RNA trans-splicing in dinoflagellates.</title>
        <authorList>
            <person name="Zhang H."/>
            <person name="Hou Y."/>
            <person name="Miranda L."/>
            <person name="Campbell D.A."/>
            <person name="Sturm N.R."/>
            <person name="Gaasterland T."/>
            <person name="Lin S."/>
        </authorList>
    </citation>
    <scope>NUCLEOTIDE SEQUENCE</scope>
    <source>
        <strain evidence="1">Nsc-cDNA31</strain>
    </source>
</reference>
<name>A7WQ83_NOCSC</name>
<protein>
    <submittedName>
        <fullName evidence="1">Uncharacterized protein</fullName>
    </submittedName>
</protein>
<dbReference type="EMBL" id="EF134261">
    <property type="protein sequence ID" value="ABV22375.1"/>
    <property type="molecule type" value="mRNA"/>
</dbReference>
<evidence type="ECO:0000313" key="1">
    <source>
        <dbReference type="EMBL" id="ABV22375.1"/>
    </source>
</evidence>